<dbReference type="InterPro" id="IPR050438">
    <property type="entry name" value="LMW_PTPase"/>
</dbReference>
<evidence type="ECO:0000313" key="10">
    <source>
        <dbReference type="Proteomes" id="UP000029736"/>
    </source>
</evidence>
<keyword evidence="10" id="KW-1185">Reference proteome</keyword>
<comment type="subcellular location">
    <subcellularLocation>
        <location evidence="1">Cytoplasm</location>
    </subcellularLocation>
</comment>
<dbReference type="SUPFAM" id="SSF52788">
    <property type="entry name" value="Phosphotyrosine protein phosphatases I"/>
    <property type="match status" value="1"/>
</dbReference>
<dbReference type="PRINTS" id="PR00720">
    <property type="entry name" value="MAMMALPTPASE"/>
</dbReference>
<evidence type="ECO:0000256" key="2">
    <source>
        <dbReference type="ARBA" id="ARBA00011063"/>
    </source>
</evidence>
<dbReference type="InterPro" id="IPR002115">
    <property type="entry name" value="Tyr_Pase_low_mol_wt_mml"/>
</dbReference>
<feature type="domain" description="Phosphotyrosine protein phosphatase I" evidence="8">
    <location>
        <begin position="1"/>
        <end position="148"/>
    </location>
</feature>
<dbReference type="AlphaFoldDB" id="A0A098S6Z2"/>
<evidence type="ECO:0000256" key="4">
    <source>
        <dbReference type="ARBA" id="ARBA00022490"/>
    </source>
</evidence>
<organism evidence="9 10">
    <name type="scientific">Phaeodactylibacter xiamenensis</name>
    <dbReference type="NCBI Taxonomy" id="1524460"/>
    <lineage>
        <taxon>Bacteria</taxon>
        <taxon>Pseudomonadati</taxon>
        <taxon>Bacteroidota</taxon>
        <taxon>Saprospiria</taxon>
        <taxon>Saprospirales</taxon>
        <taxon>Haliscomenobacteraceae</taxon>
        <taxon>Phaeodactylibacter</taxon>
    </lineage>
</organism>
<evidence type="ECO:0000256" key="7">
    <source>
        <dbReference type="PIRSR" id="PIRSR617867-1"/>
    </source>
</evidence>
<dbReference type="Pfam" id="PF01451">
    <property type="entry name" value="LMWPc"/>
    <property type="match status" value="1"/>
</dbReference>
<evidence type="ECO:0000256" key="5">
    <source>
        <dbReference type="ARBA" id="ARBA00022801"/>
    </source>
</evidence>
<feature type="active site" description="Proton donor" evidence="7">
    <location>
        <position position="123"/>
    </location>
</feature>
<feature type="active site" description="Nucleophile" evidence="7">
    <location>
        <position position="13"/>
    </location>
</feature>
<dbReference type="CDD" id="cd16343">
    <property type="entry name" value="LMWPTP"/>
    <property type="match status" value="1"/>
</dbReference>
<dbReference type="PANTHER" id="PTHR11717">
    <property type="entry name" value="LOW MOLECULAR WEIGHT PROTEIN TYROSINE PHOSPHATASE"/>
    <property type="match status" value="1"/>
</dbReference>
<evidence type="ECO:0000256" key="1">
    <source>
        <dbReference type="ARBA" id="ARBA00004496"/>
    </source>
</evidence>
<dbReference type="GO" id="GO:0004726">
    <property type="term" value="F:non-membrane spanning protein tyrosine phosphatase activity"/>
    <property type="evidence" value="ECO:0007669"/>
    <property type="project" value="InterPro"/>
</dbReference>
<dbReference type="InterPro" id="IPR023485">
    <property type="entry name" value="Ptyr_pPase"/>
</dbReference>
<gene>
    <name evidence="9" type="ORF">IX84_12045</name>
</gene>
<protein>
    <recommendedName>
        <fullName evidence="3">protein-tyrosine-phosphatase</fullName>
        <ecNumber evidence="3">3.1.3.48</ecNumber>
    </recommendedName>
</protein>
<comment type="similarity">
    <text evidence="2">Belongs to the low molecular weight phosphotyrosine protein phosphatase family.</text>
</comment>
<dbReference type="Gene3D" id="3.40.50.2300">
    <property type="match status" value="1"/>
</dbReference>
<dbReference type="Proteomes" id="UP000029736">
    <property type="component" value="Unassembled WGS sequence"/>
</dbReference>
<dbReference type="InterPro" id="IPR036196">
    <property type="entry name" value="Ptyr_pPase_sf"/>
</dbReference>
<keyword evidence="6" id="KW-0904">Protein phosphatase</keyword>
<evidence type="ECO:0000313" key="9">
    <source>
        <dbReference type="EMBL" id="KGE87856.1"/>
    </source>
</evidence>
<dbReference type="PANTHER" id="PTHR11717:SF7">
    <property type="entry name" value="LOW MOLECULAR WEIGHT PHOSPHOTYROSINE PROTEIN PHOSPHATASE"/>
    <property type="match status" value="1"/>
</dbReference>
<dbReference type="SMART" id="SM00226">
    <property type="entry name" value="LMWPc"/>
    <property type="match status" value="1"/>
</dbReference>
<dbReference type="OrthoDB" id="9784339at2"/>
<dbReference type="EC" id="3.1.3.48" evidence="3"/>
<comment type="caution">
    <text evidence="9">The sequence shown here is derived from an EMBL/GenBank/DDBJ whole genome shotgun (WGS) entry which is preliminary data.</text>
</comment>
<keyword evidence="4" id="KW-0963">Cytoplasm</keyword>
<dbReference type="STRING" id="1524460.IX84_12045"/>
<keyword evidence="5" id="KW-0378">Hydrolase</keyword>
<dbReference type="PRINTS" id="PR00719">
    <property type="entry name" value="LMWPTPASE"/>
</dbReference>
<evidence type="ECO:0000256" key="3">
    <source>
        <dbReference type="ARBA" id="ARBA00013064"/>
    </source>
</evidence>
<proteinExistence type="inferred from homology"/>
<name>A0A098S6Z2_9BACT</name>
<evidence type="ECO:0000259" key="8">
    <source>
        <dbReference type="SMART" id="SM00226"/>
    </source>
</evidence>
<dbReference type="RefSeq" id="WP_044220399.1">
    <property type="nucleotide sequence ID" value="NZ_JBKAGJ010000012.1"/>
</dbReference>
<dbReference type="InterPro" id="IPR017867">
    <property type="entry name" value="Tyr_phospatase_low_mol_wt"/>
</dbReference>
<dbReference type="GO" id="GO:0003993">
    <property type="term" value="F:acid phosphatase activity"/>
    <property type="evidence" value="ECO:0007669"/>
    <property type="project" value="InterPro"/>
</dbReference>
<accession>A0A098S6Z2</accession>
<feature type="active site" description="Nucleophile" evidence="7">
    <location>
        <position position="7"/>
    </location>
</feature>
<reference evidence="9 10" key="1">
    <citation type="journal article" date="2014" name="Int. J. Syst. Evol. Microbiol.">
        <title>Phaeodactylibacter xiamenensis gen. nov., sp. nov., a member of the family Saprospiraceae isolated from the marine alga Phaeodactylum tricornutum.</title>
        <authorList>
            <person name="Chen Z.Jr."/>
            <person name="Lei X."/>
            <person name="Lai Q."/>
            <person name="Li Y."/>
            <person name="Zhang B."/>
            <person name="Zhang J."/>
            <person name="Zhang H."/>
            <person name="Yang L."/>
            <person name="Zheng W."/>
            <person name="Tian Y."/>
            <person name="Yu Z."/>
            <person name="Xu H.Jr."/>
            <person name="Zheng T."/>
        </authorList>
    </citation>
    <scope>NUCLEOTIDE SEQUENCE [LARGE SCALE GENOMIC DNA]</scope>
    <source>
        <strain evidence="9 10">KD52</strain>
    </source>
</reference>
<evidence type="ECO:0000256" key="6">
    <source>
        <dbReference type="ARBA" id="ARBA00022912"/>
    </source>
</evidence>
<dbReference type="GO" id="GO:0005737">
    <property type="term" value="C:cytoplasm"/>
    <property type="evidence" value="ECO:0007669"/>
    <property type="project" value="UniProtKB-SubCell"/>
</dbReference>
<dbReference type="EMBL" id="JPOS01000029">
    <property type="protein sequence ID" value="KGE87856.1"/>
    <property type="molecule type" value="Genomic_DNA"/>
</dbReference>
<sequence>MRILMVCLGNICRSPLAQGILERKVAAQGLDWEIESAGTGSWHIGEQPDPRSVYTAGQHGLDISAQRARQFGRQDLKDFDLILAMDQSNYRDILRLAQSPAEAKKVKKILDYTSDENGGDVPDPYWDDDGFEKVYQMLDQACDALIEAHR</sequence>